<proteinExistence type="predicted"/>
<dbReference type="PANTHER" id="PTHR42791:SF1">
    <property type="entry name" value="N-ACETYLTRANSFERASE DOMAIN-CONTAINING PROTEIN"/>
    <property type="match status" value="1"/>
</dbReference>
<organism evidence="2 3">
    <name type="scientific">Mucilaginibacter panaciglaebae</name>
    <dbReference type="NCBI Taxonomy" id="502331"/>
    <lineage>
        <taxon>Bacteria</taxon>
        <taxon>Pseudomonadati</taxon>
        <taxon>Bacteroidota</taxon>
        <taxon>Sphingobacteriia</taxon>
        <taxon>Sphingobacteriales</taxon>
        <taxon>Sphingobacteriaceae</taxon>
        <taxon>Mucilaginibacter</taxon>
    </lineage>
</organism>
<reference evidence="3" key="1">
    <citation type="journal article" date="2019" name="Int. J. Syst. Evol. Microbiol.">
        <title>The Global Catalogue of Microorganisms (GCM) 10K type strain sequencing project: providing services to taxonomists for standard genome sequencing and annotation.</title>
        <authorList>
            <consortium name="The Broad Institute Genomics Platform"/>
            <consortium name="The Broad Institute Genome Sequencing Center for Infectious Disease"/>
            <person name="Wu L."/>
            <person name="Ma J."/>
        </authorList>
    </citation>
    <scope>NUCLEOTIDE SEQUENCE [LARGE SCALE GENOMIC DNA]</scope>
    <source>
        <strain evidence="3">JCM 17085</strain>
    </source>
</reference>
<dbReference type="Pfam" id="PF13508">
    <property type="entry name" value="Acetyltransf_7"/>
    <property type="match status" value="1"/>
</dbReference>
<accession>A0ABP7WKE7</accession>
<comment type="caution">
    <text evidence="2">The sequence shown here is derived from an EMBL/GenBank/DDBJ whole genome shotgun (WGS) entry which is preliminary data.</text>
</comment>
<protein>
    <recommendedName>
        <fullName evidence="1">N-acetyltransferase domain-containing protein</fullName>
    </recommendedName>
</protein>
<dbReference type="Proteomes" id="UP001500841">
    <property type="component" value="Unassembled WGS sequence"/>
</dbReference>
<name>A0ABP7WKE7_9SPHI</name>
<dbReference type="InterPro" id="IPR000182">
    <property type="entry name" value="GNAT_dom"/>
</dbReference>
<dbReference type="SUPFAM" id="SSF55729">
    <property type="entry name" value="Acyl-CoA N-acyltransferases (Nat)"/>
    <property type="match status" value="1"/>
</dbReference>
<evidence type="ECO:0000313" key="3">
    <source>
        <dbReference type="Proteomes" id="UP001500841"/>
    </source>
</evidence>
<dbReference type="CDD" id="cd04301">
    <property type="entry name" value="NAT_SF"/>
    <property type="match status" value="1"/>
</dbReference>
<dbReference type="PROSITE" id="PS51186">
    <property type="entry name" value="GNAT"/>
    <property type="match status" value="1"/>
</dbReference>
<dbReference type="PANTHER" id="PTHR42791">
    <property type="entry name" value="GNAT FAMILY ACETYLTRANSFERASE"/>
    <property type="match status" value="1"/>
</dbReference>
<feature type="domain" description="N-acetyltransferase" evidence="1">
    <location>
        <begin position="1"/>
        <end position="189"/>
    </location>
</feature>
<dbReference type="EMBL" id="BAABCV010000003">
    <property type="protein sequence ID" value="GAA4090903.1"/>
    <property type="molecule type" value="Genomic_DNA"/>
</dbReference>
<evidence type="ECO:0000259" key="1">
    <source>
        <dbReference type="PROSITE" id="PS51186"/>
    </source>
</evidence>
<dbReference type="Gene3D" id="3.40.630.30">
    <property type="match status" value="1"/>
</dbReference>
<keyword evidence="3" id="KW-1185">Reference proteome</keyword>
<gene>
    <name evidence="2" type="ORF">GCM10022392_10790</name>
</gene>
<dbReference type="RefSeq" id="WP_345101552.1">
    <property type="nucleotide sequence ID" value="NZ_BAABCV010000003.1"/>
</dbReference>
<sequence length="192" mass="22605">MDRAKQEDKELVVSILAKSFKENQSVNFIVRQDDIKLKRIHALMDYSFEVCRLFGEVWLSDDRKACALTLFPHQKRTTVKSVWLDIRLIIQAIGIRGIQKTLNREEEIKKLQPKENMIYLWFIGVDPVCQHKGVGSNLLEEIIATSIDKKLPIYLETSTLKNIPWYEHFGFKIYNELELGYTLFFLKREPDK</sequence>
<evidence type="ECO:0000313" key="2">
    <source>
        <dbReference type="EMBL" id="GAA4090903.1"/>
    </source>
</evidence>
<dbReference type="InterPro" id="IPR016181">
    <property type="entry name" value="Acyl_CoA_acyltransferase"/>
</dbReference>
<dbReference type="InterPro" id="IPR052523">
    <property type="entry name" value="Trichothecene_AcTrans"/>
</dbReference>